<keyword evidence="2" id="KW-1185">Reference proteome</keyword>
<evidence type="ECO:0000313" key="2">
    <source>
        <dbReference type="Proteomes" id="UP000823775"/>
    </source>
</evidence>
<dbReference type="EMBL" id="JACEIK010000145">
    <property type="protein sequence ID" value="MCD7450843.1"/>
    <property type="molecule type" value="Genomic_DNA"/>
</dbReference>
<comment type="caution">
    <text evidence="1">The sequence shown here is derived from an EMBL/GenBank/DDBJ whole genome shotgun (WGS) entry which is preliminary data.</text>
</comment>
<evidence type="ECO:0000313" key="1">
    <source>
        <dbReference type="EMBL" id="MCD7450843.1"/>
    </source>
</evidence>
<reference evidence="1 2" key="1">
    <citation type="journal article" date="2021" name="BMC Genomics">
        <title>Datura genome reveals duplications of psychoactive alkaloid biosynthetic genes and high mutation rate following tissue culture.</title>
        <authorList>
            <person name="Rajewski A."/>
            <person name="Carter-House D."/>
            <person name="Stajich J."/>
            <person name="Litt A."/>
        </authorList>
    </citation>
    <scope>NUCLEOTIDE SEQUENCE [LARGE SCALE GENOMIC DNA]</scope>
    <source>
        <strain evidence="1">AR-01</strain>
    </source>
</reference>
<proteinExistence type="predicted"/>
<accession>A0ABS8RVL9</accession>
<sequence length="104" mass="11435">SVRDTMGRDSTPHIVPILVKSGGGRVVDPSTPFGSREILLRALVPVDTEPKSPSLYGLVWDLIWFWECSGMSAQTDMTIARIQAFSQKIEESDSPSPSTDKEVE</sequence>
<protein>
    <submittedName>
        <fullName evidence="1">Uncharacterized protein</fullName>
    </submittedName>
</protein>
<dbReference type="Proteomes" id="UP000823775">
    <property type="component" value="Unassembled WGS sequence"/>
</dbReference>
<organism evidence="1 2">
    <name type="scientific">Datura stramonium</name>
    <name type="common">Jimsonweed</name>
    <name type="synonym">Common thornapple</name>
    <dbReference type="NCBI Taxonomy" id="4076"/>
    <lineage>
        <taxon>Eukaryota</taxon>
        <taxon>Viridiplantae</taxon>
        <taxon>Streptophyta</taxon>
        <taxon>Embryophyta</taxon>
        <taxon>Tracheophyta</taxon>
        <taxon>Spermatophyta</taxon>
        <taxon>Magnoliopsida</taxon>
        <taxon>eudicotyledons</taxon>
        <taxon>Gunneridae</taxon>
        <taxon>Pentapetalae</taxon>
        <taxon>asterids</taxon>
        <taxon>lamiids</taxon>
        <taxon>Solanales</taxon>
        <taxon>Solanaceae</taxon>
        <taxon>Solanoideae</taxon>
        <taxon>Datureae</taxon>
        <taxon>Datura</taxon>
    </lineage>
</organism>
<gene>
    <name evidence="1" type="ORF">HAX54_008586</name>
</gene>
<feature type="non-terminal residue" evidence="1">
    <location>
        <position position="1"/>
    </location>
</feature>
<name>A0ABS8RVL9_DATST</name>